<feature type="transmembrane region" description="Helical" evidence="1">
    <location>
        <begin position="80"/>
        <end position="102"/>
    </location>
</feature>
<feature type="transmembrane region" description="Helical" evidence="1">
    <location>
        <begin position="37"/>
        <end position="60"/>
    </location>
</feature>
<name>A0ABT1FVK4_9BACT</name>
<dbReference type="Proteomes" id="UP001204772">
    <property type="component" value="Unassembled WGS sequence"/>
</dbReference>
<dbReference type="RefSeq" id="WP_253530644.1">
    <property type="nucleotide sequence ID" value="NZ_JAMZEL010000009.1"/>
</dbReference>
<comment type="caution">
    <text evidence="2">The sequence shown here is derived from an EMBL/GenBank/DDBJ whole genome shotgun (WGS) entry which is preliminary data.</text>
</comment>
<organism evidence="2 3">
    <name type="scientific">Runella salmonicolor</name>
    <dbReference type="NCBI Taxonomy" id="2950278"/>
    <lineage>
        <taxon>Bacteria</taxon>
        <taxon>Pseudomonadati</taxon>
        <taxon>Bacteroidota</taxon>
        <taxon>Cytophagia</taxon>
        <taxon>Cytophagales</taxon>
        <taxon>Spirosomataceae</taxon>
        <taxon>Runella</taxon>
    </lineage>
</organism>
<keyword evidence="3" id="KW-1185">Reference proteome</keyword>
<accession>A0ABT1FVK4</accession>
<evidence type="ECO:0000256" key="1">
    <source>
        <dbReference type="SAM" id="Phobius"/>
    </source>
</evidence>
<reference evidence="2 3" key="1">
    <citation type="submission" date="2022-06" db="EMBL/GenBank/DDBJ databases">
        <title>Runella sp. S5 genome sequencing.</title>
        <authorList>
            <person name="Park S."/>
        </authorList>
    </citation>
    <scope>NUCLEOTIDE SEQUENCE [LARGE SCALE GENOMIC DNA]</scope>
    <source>
        <strain evidence="2 3">S5</strain>
    </source>
</reference>
<evidence type="ECO:0000313" key="2">
    <source>
        <dbReference type="EMBL" id="MCP1384793.1"/>
    </source>
</evidence>
<evidence type="ECO:0000313" key="3">
    <source>
        <dbReference type="Proteomes" id="UP001204772"/>
    </source>
</evidence>
<keyword evidence="1" id="KW-1133">Transmembrane helix</keyword>
<dbReference type="EMBL" id="JAMZEL010000009">
    <property type="protein sequence ID" value="MCP1384793.1"/>
    <property type="molecule type" value="Genomic_DNA"/>
</dbReference>
<proteinExistence type="predicted"/>
<feature type="transmembrane region" description="Helical" evidence="1">
    <location>
        <begin position="108"/>
        <end position="126"/>
    </location>
</feature>
<keyword evidence="1" id="KW-0812">Transmembrane</keyword>
<keyword evidence="1" id="KW-0472">Membrane</keyword>
<gene>
    <name evidence="2" type="ORF">NCI00_20325</name>
</gene>
<sequence length="169" mass="18313">MKTESVFLKSTNPIKMSIAMQLTIYGLYGILKIFEGIPTFNVVLGFVGSVCTVFLVKMMAAASGSASGANLSKTVSTSSFWVNTGIGFAFSLSLSTSVFEWLSPTRPWLDIHAVYFLLGSLGVIILRGTTKFFRSIEEKADDVGDAVGDTVLDRFRSKKKDSSRNGGDK</sequence>
<protein>
    <submittedName>
        <fullName evidence="2">Uncharacterized protein</fullName>
    </submittedName>
</protein>